<dbReference type="PANTHER" id="PTHR15751:SF14">
    <property type="entry name" value="HUNTINGTIN-ASSOCIATED PROTEIN 1"/>
    <property type="match status" value="1"/>
</dbReference>
<evidence type="ECO:0000256" key="3">
    <source>
        <dbReference type="ARBA" id="ARBA00023054"/>
    </source>
</evidence>
<feature type="compositionally biased region" description="Low complexity" evidence="6">
    <location>
        <begin position="610"/>
        <end position="624"/>
    </location>
</feature>
<dbReference type="GO" id="GO:0098957">
    <property type="term" value="P:anterograde axonal transport of mitochondrion"/>
    <property type="evidence" value="ECO:0007669"/>
    <property type="project" value="TreeGrafter"/>
</dbReference>
<name>A0AAV7Q661_PLEWA</name>
<dbReference type="InterPro" id="IPR006933">
    <property type="entry name" value="HAP1_N"/>
</dbReference>
<evidence type="ECO:0000256" key="5">
    <source>
        <dbReference type="SAM" id="Coils"/>
    </source>
</evidence>
<dbReference type="GO" id="GO:0030425">
    <property type="term" value="C:dendrite"/>
    <property type="evidence" value="ECO:0007669"/>
    <property type="project" value="TreeGrafter"/>
</dbReference>
<keyword evidence="4" id="KW-0496">Mitochondrion</keyword>
<evidence type="ECO:0000256" key="6">
    <source>
        <dbReference type="SAM" id="MobiDB-lite"/>
    </source>
</evidence>
<evidence type="ECO:0000256" key="4">
    <source>
        <dbReference type="ARBA" id="ARBA00023128"/>
    </source>
</evidence>
<dbReference type="EMBL" id="JANPWB010000010">
    <property type="protein sequence ID" value="KAJ1135818.1"/>
    <property type="molecule type" value="Genomic_DNA"/>
</dbReference>
<dbReference type="Proteomes" id="UP001066276">
    <property type="component" value="Chromosome 6"/>
</dbReference>
<organism evidence="9 10">
    <name type="scientific">Pleurodeles waltl</name>
    <name type="common">Iberian ribbed newt</name>
    <dbReference type="NCBI Taxonomy" id="8319"/>
    <lineage>
        <taxon>Eukaryota</taxon>
        <taxon>Metazoa</taxon>
        <taxon>Chordata</taxon>
        <taxon>Craniata</taxon>
        <taxon>Vertebrata</taxon>
        <taxon>Euteleostomi</taxon>
        <taxon>Amphibia</taxon>
        <taxon>Batrachia</taxon>
        <taxon>Caudata</taxon>
        <taxon>Salamandroidea</taxon>
        <taxon>Salamandridae</taxon>
        <taxon>Pleurodelinae</taxon>
        <taxon>Pleurodeles</taxon>
    </lineage>
</organism>
<feature type="compositionally biased region" description="Low complexity" evidence="6">
    <location>
        <begin position="193"/>
        <end position="217"/>
    </location>
</feature>
<keyword evidence="3 5" id="KW-0175">Coiled coil</keyword>
<dbReference type="Pfam" id="PF04849">
    <property type="entry name" value="HAP1_N"/>
    <property type="match status" value="1"/>
</dbReference>
<evidence type="ECO:0000256" key="1">
    <source>
        <dbReference type="ARBA" id="ARBA00004173"/>
    </source>
</evidence>
<dbReference type="GO" id="GO:1904115">
    <property type="term" value="C:axon cytoplasm"/>
    <property type="evidence" value="ECO:0007669"/>
    <property type="project" value="GOC"/>
</dbReference>
<dbReference type="GO" id="GO:0031410">
    <property type="term" value="C:cytoplasmic vesicle"/>
    <property type="evidence" value="ECO:0007669"/>
    <property type="project" value="TreeGrafter"/>
</dbReference>
<evidence type="ECO:0000256" key="2">
    <source>
        <dbReference type="ARBA" id="ARBA00007007"/>
    </source>
</evidence>
<dbReference type="GO" id="GO:0017022">
    <property type="term" value="F:myosin binding"/>
    <property type="evidence" value="ECO:0007669"/>
    <property type="project" value="TreeGrafter"/>
</dbReference>
<dbReference type="SMART" id="SM01424">
    <property type="entry name" value="HAP1_N"/>
    <property type="match status" value="1"/>
</dbReference>
<gene>
    <name evidence="9" type="ORF">NDU88_002248</name>
</gene>
<feature type="coiled-coil region" evidence="5">
    <location>
        <begin position="311"/>
        <end position="366"/>
    </location>
</feature>
<dbReference type="GO" id="GO:0048311">
    <property type="term" value="P:mitochondrion distribution"/>
    <property type="evidence" value="ECO:0007669"/>
    <property type="project" value="TreeGrafter"/>
</dbReference>
<dbReference type="SMART" id="SM01423">
    <property type="entry name" value="Milton"/>
    <property type="match status" value="1"/>
</dbReference>
<feature type="domain" description="HAP1 N-terminal" evidence="8">
    <location>
        <begin position="247"/>
        <end position="552"/>
    </location>
</feature>
<evidence type="ECO:0000259" key="7">
    <source>
        <dbReference type="SMART" id="SM01423"/>
    </source>
</evidence>
<dbReference type="PANTHER" id="PTHR15751">
    <property type="entry name" value="TRAFFICKING KINESIN-BINDING PROTEIN"/>
    <property type="match status" value="1"/>
</dbReference>
<evidence type="ECO:0000313" key="9">
    <source>
        <dbReference type="EMBL" id="KAJ1135818.1"/>
    </source>
</evidence>
<feature type="coiled-coil region" evidence="5">
    <location>
        <begin position="476"/>
        <end position="552"/>
    </location>
</feature>
<evidence type="ECO:0000259" key="8">
    <source>
        <dbReference type="SMART" id="SM01424"/>
    </source>
</evidence>
<dbReference type="InterPro" id="IPR022154">
    <property type="entry name" value="TRAK1/2_C"/>
</dbReference>
<feature type="region of interest" description="Disordered" evidence="6">
    <location>
        <begin position="610"/>
        <end position="688"/>
    </location>
</feature>
<dbReference type="GO" id="GO:0005102">
    <property type="term" value="F:signaling receptor binding"/>
    <property type="evidence" value="ECO:0007669"/>
    <property type="project" value="TreeGrafter"/>
</dbReference>
<evidence type="ECO:0008006" key="11">
    <source>
        <dbReference type="Google" id="ProtNLM"/>
    </source>
</evidence>
<dbReference type="GO" id="GO:0048011">
    <property type="term" value="P:neurotrophin TRK receptor signaling pathway"/>
    <property type="evidence" value="ECO:0007669"/>
    <property type="project" value="TreeGrafter"/>
</dbReference>
<dbReference type="GO" id="GO:0006605">
    <property type="term" value="P:protein targeting"/>
    <property type="evidence" value="ECO:0007669"/>
    <property type="project" value="TreeGrafter"/>
</dbReference>
<dbReference type="GO" id="GO:0047496">
    <property type="term" value="P:vesicle transport along microtubule"/>
    <property type="evidence" value="ECO:0007669"/>
    <property type="project" value="TreeGrafter"/>
</dbReference>
<dbReference type="GO" id="GO:0005739">
    <property type="term" value="C:mitochondrion"/>
    <property type="evidence" value="ECO:0007669"/>
    <property type="project" value="UniProtKB-SubCell"/>
</dbReference>
<dbReference type="GO" id="GO:0022008">
    <property type="term" value="P:neurogenesis"/>
    <property type="evidence" value="ECO:0007669"/>
    <property type="project" value="TreeGrafter"/>
</dbReference>
<comment type="similarity">
    <text evidence="2">Belongs to the milton family.</text>
</comment>
<sequence length="1049" mass="115543">MAAAEAFPGTGLFPLAALEPSLAECLVPTLKFAALVLSGELLDTGHVDSQPVNHKVSRLLKPAARCAWIDASICINITTAGGDCAAAALTTPYPTLWYLSGAAFAQGLVPGLSVPFVPKAAASPADDDTRYLKESRSEAHPGALHCLPDQGLALSSAHGSLLYPLKSAKLAASGSSEHSAVRTPPKYLLSKDPLPTSSTNTEEPPEPATAAASTIASTPAKSCDASTITDVSNSGNVAEVEIISLLAEQLPRYTLRADTMYGYDHDDWLHTPLLPPEVPLNLTPEQIEETFKYFLLCSERVGLVTRTYHDIEAVTNLLEEKERDLELAARIGQSLLKQNRSLTERNEFLEEQLELAQEEIAQLHHEVSRRDMLLHLYTNSTEESEPTSSSTTPLRRNESSFSVQHCFQLETLQQKLKGLEDENLKLRSETNTIVTETCQFEDQEELLMMECVEQFSEASREVGLLAEKLAQRGEDNNRQKEEISKLLAQIVDLQHKCRSCSSDNEELQQHLTEEKEIQRRLRTELRDLHDKYIESNNMLHEAIEEMKNLRNRELPNTTINRFGPLNIVPLDSIAAEIEGTMRKGFDPSKHSECKNFLRAFETVKVINQASRSCSQSRAQSRAHSPQNLSMEMYPALPSYTSTPRTSYYGSDTTSTTAPEERVQALEPAPLKSECQEKKLGKPGTPGSQDLVAALQRLSMGQGRHSPEDPLFEAETTFTENSSGFLTPNESILSTGTNYSGSSDHTGGSSLSFSSRSYLPEKLQIVKPMEGSVTLHHWQQLAKPNLGGILDPRPGVLTKDFRQLDVDLEEVYNLNDFEEDEVDLTSFQALATSTPSKAKENISMLHSTNNLPQTQSTYTVTTCRILHQAKDNTTVTPSLYNSLLPSCGDFESLRSAARDSQQLLPEYVTGVGRPSISQSAPFGLVTLVKEHGISAAICPTFRNGLMSGATQPGGTSSEPPTSYPTFYLGGEWKPLPVQTLGGFHFSKSLLGNMRLDDRTSKRHARSLSQNSIFSINLVDKLKRLRLNSVVERGEASFQKATESKTSWDTD</sequence>
<comment type="caution">
    <text evidence="9">The sequence shown here is derived from an EMBL/GenBank/DDBJ whole genome shotgun (WGS) entry which is preliminary data.</text>
</comment>
<evidence type="ECO:0000313" key="10">
    <source>
        <dbReference type="Proteomes" id="UP001066276"/>
    </source>
</evidence>
<accession>A0AAV7Q661</accession>
<feature type="compositionally biased region" description="Low complexity" evidence="6">
    <location>
        <begin position="645"/>
        <end position="656"/>
    </location>
</feature>
<protein>
    <recommendedName>
        <fullName evidence="11">Trafficking kinesin-binding protein 1</fullName>
    </recommendedName>
</protein>
<proteinExistence type="inferred from homology"/>
<dbReference type="AlphaFoldDB" id="A0AAV7Q661"/>
<feature type="region of interest" description="Disordered" evidence="6">
    <location>
        <begin position="174"/>
        <end position="217"/>
    </location>
</feature>
<dbReference type="Pfam" id="PF12448">
    <property type="entry name" value="Milton"/>
    <property type="match status" value="1"/>
</dbReference>
<comment type="subcellular location">
    <subcellularLocation>
        <location evidence="1">Mitochondrion</location>
    </subcellularLocation>
</comment>
<dbReference type="InterPro" id="IPR051946">
    <property type="entry name" value="Intracell_Traff-Reg"/>
</dbReference>
<reference evidence="9" key="1">
    <citation type="journal article" date="2022" name="bioRxiv">
        <title>Sequencing and chromosome-scale assembly of the giantPleurodeles waltlgenome.</title>
        <authorList>
            <person name="Brown T."/>
            <person name="Elewa A."/>
            <person name="Iarovenko S."/>
            <person name="Subramanian E."/>
            <person name="Araus A.J."/>
            <person name="Petzold A."/>
            <person name="Susuki M."/>
            <person name="Suzuki K.-i.T."/>
            <person name="Hayashi T."/>
            <person name="Toyoda A."/>
            <person name="Oliveira C."/>
            <person name="Osipova E."/>
            <person name="Leigh N.D."/>
            <person name="Simon A."/>
            <person name="Yun M.H."/>
        </authorList>
    </citation>
    <scope>NUCLEOTIDE SEQUENCE</scope>
    <source>
        <strain evidence="9">20211129_DDA</strain>
        <tissue evidence="9">Liver</tissue>
    </source>
</reference>
<keyword evidence="10" id="KW-1185">Reference proteome</keyword>
<feature type="domain" description="Trafficking kinesin-binding protein C-terminal" evidence="7">
    <location>
        <begin position="615"/>
        <end position="771"/>
    </location>
</feature>